<name>A0A918HCW1_9ACTN</name>
<dbReference type="RefSeq" id="WP_019890357.1">
    <property type="nucleotide sequence ID" value="NZ_BMQQ01000024.1"/>
</dbReference>
<reference evidence="2" key="2">
    <citation type="submission" date="2020-09" db="EMBL/GenBank/DDBJ databases">
        <authorList>
            <person name="Sun Q."/>
            <person name="Ohkuma M."/>
        </authorList>
    </citation>
    <scope>NUCLEOTIDE SEQUENCE</scope>
    <source>
        <strain evidence="2">JCM 3172</strain>
    </source>
</reference>
<proteinExistence type="predicted"/>
<accession>A0A918HCW1</accession>
<protein>
    <submittedName>
        <fullName evidence="2">Uncharacterized protein</fullName>
    </submittedName>
</protein>
<reference evidence="2" key="1">
    <citation type="journal article" date="2014" name="Int. J. Syst. Evol. Microbiol.">
        <title>Complete genome sequence of Corynebacterium casei LMG S-19264T (=DSM 44701T), isolated from a smear-ripened cheese.</title>
        <authorList>
            <consortium name="US DOE Joint Genome Institute (JGI-PGF)"/>
            <person name="Walter F."/>
            <person name="Albersmeier A."/>
            <person name="Kalinowski J."/>
            <person name="Ruckert C."/>
        </authorList>
    </citation>
    <scope>NUCLEOTIDE SEQUENCE</scope>
    <source>
        <strain evidence="2">JCM 3172</strain>
    </source>
</reference>
<dbReference type="Proteomes" id="UP000619486">
    <property type="component" value="Unassembled WGS sequence"/>
</dbReference>
<gene>
    <name evidence="2" type="ORF">GCM10014713_51730</name>
</gene>
<sequence>MRITVTSGDRQVHIHIKGNSVRKLQEAEAAAQRLLDAAPKSPPKTPIGFTAEAPG</sequence>
<keyword evidence="3" id="KW-1185">Reference proteome</keyword>
<dbReference type="EMBL" id="BMQQ01000024">
    <property type="protein sequence ID" value="GGT51417.1"/>
    <property type="molecule type" value="Genomic_DNA"/>
</dbReference>
<evidence type="ECO:0000313" key="3">
    <source>
        <dbReference type="Proteomes" id="UP000619486"/>
    </source>
</evidence>
<evidence type="ECO:0000313" key="2">
    <source>
        <dbReference type="EMBL" id="GGT51417.1"/>
    </source>
</evidence>
<dbReference type="AlphaFoldDB" id="A0A918HCW1"/>
<feature type="region of interest" description="Disordered" evidence="1">
    <location>
        <begin position="36"/>
        <end position="55"/>
    </location>
</feature>
<organism evidence="2 3">
    <name type="scientific">Streptomyces purpureus</name>
    <dbReference type="NCBI Taxonomy" id="1951"/>
    <lineage>
        <taxon>Bacteria</taxon>
        <taxon>Bacillati</taxon>
        <taxon>Actinomycetota</taxon>
        <taxon>Actinomycetes</taxon>
        <taxon>Kitasatosporales</taxon>
        <taxon>Streptomycetaceae</taxon>
        <taxon>Streptomyces</taxon>
    </lineage>
</organism>
<evidence type="ECO:0000256" key="1">
    <source>
        <dbReference type="SAM" id="MobiDB-lite"/>
    </source>
</evidence>
<comment type="caution">
    <text evidence="2">The sequence shown here is derived from an EMBL/GenBank/DDBJ whole genome shotgun (WGS) entry which is preliminary data.</text>
</comment>